<evidence type="ECO:0000256" key="10">
    <source>
        <dbReference type="RuleBase" id="RU366032"/>
    </source>
</evidence>
<dbReference type="InterPro" id="IPR003594">
    <property type="entry name" value="HATPase_dom"/>
</dbReference>
<comment type="similarity">
    <text evidence="2 10">Belongs to the PDK/BCKDK protein kinase family.</text>
</comment>
<accession>E8Z6U5</accession>
<dbReference type="Gene3D" id="1.20.140.20">
    <property type="entry name" value="Alpha-ketoacid/pyruvate dehydrogenase kinase, N-terminal domain"/>
    <property type="match status" value="1"/>
</dbReference>
<keyword evidence="8" id="KW-0809">Transit peptide</keyword>
<evidence type="ECO:0000256" key="2">
    <source>
        <dbReference type="ARBA" id="ARBA00006155"/>
    </source>
</evidence>
<dbReference type="Gene3D" id="3.30.565.10">
    <property type="entry name" value="Histidine kinase-like ATPase, C-terminal domain"/>
    <property type="match status" value="1"/>
</dbReference>
<reference evidence="12" key="2">
    <citation type="book" date="2010" name="PROCEEDINGS OF 13TH INTERNATIONAL CONFERENCE ON HARMFUL ALGAE" publisher="International Society For The Study of Harmful Algae" city="Hong Kong, China">
        <title>Dinoflagellate meta-transcriptomics enabled by spliced leader.</title>
        <editorList>
            <person name="Unknown A."/>
        </editorList>
        <authorList>
            <person name="Lin S."/>
            <person name="Zhang H."/>
        </authorList>
    </citation>
    <scope>NUCLEOTIDE SEQUENCE</scope>
    <source>
        <strain evidence="12">CCMP696</strain>
    </source>
</reference>
<dbReference type="SUPFAM" id="SSF55874">
    <property type="entry name" value="ATPase domain of HSP90 chaperone/DNA topoisomerase II/histidine kinase"/>
    <property type="match status" value="1"/>
</dbReference>
<dbReference type="Pfam" id="PF10436">
    <property type="entry name" value="BCDHK_Adom3"/>
    <property type="match status" value="1"/>
</dbReference>
<name>E8Z6U5_PROMN</name>
<keyword evidence="6 10" id="KW-0418">Kinase</keyword>
<evidence type="ECO:0000256" key="8">
    <source>
        <dbReference type="ARBA" id="ARBA00022946"/>
    </source>
</evidence>
<dbReference type="GO" id="GO:0004740">
    <property type="term" value="F:pyruvate dehydrogenase (acetyl-transferring) kinase activity"/>
    <property type="evidence" value="ECO:0007669"/>
    <property type="project" value="TreeGrafter"/>
</dbReference>
<keyword evidence="3" id="KW-0597">Phosphoprotein</keyword>
<dbReference type="GO" id="GO:0005759">
    <property type="term" value="C:mitochondrial matrix"/>
    <property type="evidence" value="ECO:0007669"/>
    <property type="project" value="UniProtKB-SubCell"/>
</dbReference>
<dbReference type="InterPro" id="IPR036784">
    <property type="entry name" value="AK/P_DHK_N_sf"/>
</dbReference>
<evidence type="ECO:0000256" key="6">
    <source>
        <dbReference type="ARBA" id="ARBA00022777"/>
    </source>
</evidence>
<dbReference type="EMBL" id="FJ600148">
    <property type="protein sequence ID" value="ACU45175.1"/>
    <property type="molecule type" value="mRNA"/>
</dbReference>
<feature type="domain" description="Histidine kinase" evidence="11">
    <location>
        <begin position="185"/>
        <end position="325"/>
    </location>
</feature>
<evidence type="ECO:0000256" key="1">
    <source>
        <dbReference type="ARBA" id="ARBA00004305"/>
    </source>
</evidence>
<evidence type="ECO:0000256" key="3">
    <source>
        <dbReference type="ARBA" id="ARBA00022553"/>
    </source>
</evidence>
<dbReference type="PRINTS" id="PR00344">
    <property type="entry name" value="BCTRLSENSOR"/>
</dbReference>
<dbReference type="GO" id="GO:0010906">
    <property type="term" value="P:regulation of glucose metabolic process"/>
    <property type="evidence" value="ECO:0007669"/>
    <property type="project" value="TreeGrafter"/>
</dbReference>
<evidence type="ECO:0000259" key="11">
    <source>
        <dbReference type="PROSITE" id="PS50109"/>
    </source>
</evidence>
<dbReference type="EC" id="2.7.11.-" evidence="10"/>
<evidence type="ECO:0000256" key="4">
    <source>
        <dbReference type="ARBA" id="ARBA00022679"/>
    </source>
</evidence>
<feature type="non-terminal residue" evidence="12">
    <location>
        <position position="1"/>
    </location>
</feature>
<comment type="subcellular location">
    <subcellularLocation>
        <location evidence="1 10">Mitochondrion matrix</location>
    </subcellularLocation>
</comment>
<evidence type="ECO:0000256" key="9">
    <source>
        <dbReference type="ARBA" id="ARBA00023128"/>
    </source>
</evidence>
<organism evidence="12">
    <name type="scientific">Prorocentrum minimum</name>
    <name type="common">Dinoflagellate</name>
    <name type="synonym">Exuviaella minima</name>
    <dbReference type="NCBI Taxonomy" id="39449"/>
    <lineage>
        <taxon>Eukaryota</taxon>
        <taxon>Sar</taxon>
        <taxon>Alveolata</taxon>
        <taxon>Dinophyceae</taxon>
        <taxon>Prorocentrales</taxon>
        <taxon>Prorocentraceae</taxon>
        <taxon>Prorocentrum</taxon>
    </lineage>
</organism>
<evidence type="ECO:0000256" key="5">
    <source>
        <dbReference type="ARBA" id="ARBA00022741"/>
    </source>
</evidence>
<protein>
    <recommendedName>
        <fullName evidence="10">Protein-serine/threonine kinase</fullName>
        <ecNumber evidence="10">2.7.11.-</ecNumber>
    </recommendedName>
</protein>
<dbReference type="PROSITE" id="PS50109">
    <property type="entry name" value="HIS_KIN"/>
    <property type="match status" value="1"/>
</dbReference>
<dbReference type="PANTHER" id="PTHR11947">
    <property type="entry name" value="PYRUVATE DEHYDROGENASE KINASE"/>
    <property type="match status" value="1"/>
</dbReference>
<proteinExistence type="evidence at transcript level"/>
<sequence length="345" mass="38264">SDHVEHAEWLREQLPVRLAHRLSDFMQLPYVVLLNARFHEVFRLNFQAFDTLASAAPVHDAASSAEFAEVLHRLVRSTDDMVRTMQEGYGELQMLLGDLVELDSFIDRVFVTRIGNRLLAEHYVAVDEARARGGGHAGVVRQDCRPAEIAEALSRSLGDRFQERYGARPLVVVEGQTDTEFSFVPEHLDFVLQEVLKNAMRATVEAHIASGSRLPPVSVEIMKGSFDVTLKISDAGGGMRRDTLDRIWKYGYTSTQDPASQAVLNQGGDFASLCGQDEVSMREIAGYGFGLPLSRVYAQYFGGDIHVQSMHGYGTDVYLNLNHLGDAHDRDAAQSARLSAVEKAP</sequence>
<dbReference type="Pfam" id="PF02518">
    <property type="entry name" value="HATPase_c"/>
    <property type="match status" value="1"/>
</dbReference>
<keyword evidence="9 10" id="KW-0496">Mitochondrion</keyword>
<keyword evidence="7 10" id="KW-0067">ATP-binding</keyword>
<dbReference type="InterPro" id="IPR039028">
    <property type="entry name" value="BCKD/PDK"/>
</dbReference>
<dbReference type="InterPro" id="IPR005467">
    <property type="entry name" value="His_kinase_dom"/>
</dbReference>
<dbReference type="SUPFAM" id="SSF69012">
    <property type="entry name" value="alpha-ketoacid dehydrogenase kinase, N-terminal domain"/>
    <property type="match status" value="1"/>
</dbReference>
<dbReference type="PANTHER" id="PTHR11947:SF20">
    <property type="entry name" value="[3-METHYL-2-OXOBUTANOATE DEHYDROGENASE [LIPOAMIDE]] KINASE, MITOCHONDRIAL"/>
    <property type="match status" value="1"/>
</dbReference>
<dbReference type="InterPro" id="IPR018955">
    <property type="entry name" value="BCDHK/PDK_N"/>
</dbReference>
<dbReference type="SMART" id="SM00387">
    <property type="entry name" value="HATPase_c"/>
    <property type="match status" value="1"/>
</dbReference>
<reference evidence="12" key="1">
    <citation type="submission" date="2008-12" db="EMBL/GenBank/DDBJ databases">
        <authorList>
            <person name="Zhang H."/>
            <person name="Lin S."/>
        </authorList>
    </citation>
    <scope>NUCLEOTIDE SEQUENCE</scope>
    <source>
        <strain evidence="12">CCMP696</strain>
    </source>
</reference>
<keyword evidence="4 10" id="KW-0808">Transferase</keyword>
<dbReference type="GO" id="GO:0005524">
    <property type="term" value="F:ATP binding"/>
    <property type="evidence" value="ECO:0007669"/>
    <property type="project" value="UniProtKB-UniRule"/>
</dbReference>
<evidence type="ECO:0000313" key="12">
    <source>
        <dbReference type="EMBL" id="ACU45175.1"/>
    </source>
</evidence>
<dbReference type="AlphaFoldDB" id="E8Z6U5"/>
<dbReference type="InterPro" id="IPR036890">
    <property type="entry name" value="HATPase_C_sf"/>
</dbReference>
<dbReference type="InterPro" id="IPR004358">
    <property type="entry name" value="Sig_transdc_His_kin-like_C"/>
</dbReference>
<keyword evidence="5 10" id="KW-0547">Nucleotide-binding</keyword>
<evidence type="ECO:0000256" key="7">
    <source>
        <dbReference type="ARBA" id="ARBA00022840"/>
    </source>
</evidence>